<name>A0ACC2T4L1_9FUNG</name>
<dbReference type="EMBL" id="QTSX02003628">
    <property type="protein sequence ID" value="KAJ9069492.1"/>
    <property type="molecule type" value="Genomic_DNA"/>
</dbReference>
<keyword evidence="2" id="KW-1185">Reference proteome</keyword>
<organism evidence="1 2">
    <name type="scientific">Entomophthora muscae</name>
    <dbReference type="NCBI Taxonomy" id="34485"/>
    <lineage>
        <taxon>Eukaryota</taxon>
        <taxon>Fungi</taxon>
        <taxon>Fungi incertae sedis</taxon>
        <taxon>Zoopagomycota</taxon>
        <taxon>Entomophthoromycotina</taxon>
        <taxon>Entomophthoromycetes</taxon>
        <taxon>Entomophthorales</taxon>
        <taxon>Entomophthoraceae</taxon>
        <taxon>Entomophthora</taxon>
    </lineage>
</organism>
<reference evidence="1" key="1">
    <citation type="submission" date="2022-04" db="EMBL/GenBank/DDBJ databases">
        <title>Genome of the entomopathogenic fungus Entomophthora muscae.</title>
        <authorList>
            <person name="Elya C."/>
            <person name="Lovett B.R."/>
            <person name="Lee E."/>
            <person name="Macias A.M."/>
            <person name="Hajek A.E."/>
            <person name="De Bivort B.L."/>
            <person name="Kasson M.T."/>
            <person name="De Fine Licht H.H."/>
            <person name="Stajich J.E."/>
        </authorList>
    </citation>
    <scope>NUCLEOTIDE SEQUENCE</scope>
    <source>
        <strain evidence="1">Berkeley</strain>
    </source>
</reference>
<dbReference type="Proteomes" id="UP001165960">
    <property type="component" value="Unassembled WGS sequence"/>
</dbReference>
<protein>
    <submittedName>
        <fullName evidence="1">Uncharacterized protein</fullName>
    </submittedName>
</protein>
<evidence type="ECO:0000313" key="2">
    <source>
        <dbReference type="Proteomes" id="UP001165960"/>
    </source>
</evidence>
<comment type="caution">
    <text evidence="1">The sequence shown here is derived from an EMBL/GenBank/DDBJ whole genome shotgun (WGS) entry which is preliminary data.</text>
</comment>
<gene>
    <name evidence="1" type="ORF">DSO57_1018131</name>
</gene>
<sequence length="68" mass="7276">MSGLLPDWTPYTPGAEIPDGFVLYQNTVIPLPTFKTMSAQGFFQAPSSMPQPTNKSAIPAYVSGLRGS</sequence>
<accession>A0ACC2T4L1</accession>
<evidence type="ECO:0000313" key="1">
    <source>
        <dbReference type="EMBL" id="KAJ9069492.1"/>
    </source>
</evidence>
<proteinExistence type="predicted"/>